<protein>
    <submittedName>
        <fullName evidence="1">Uncharacterized protein</fullName>
    </submittedName>
</protein>
<dbReference type="AlphaFoldDB" id="A0AAV4M3G3"/>
<accession>A0AAV4M3G3</accession>
<organism evidence="1 2">
    <name type="scientific">Caerostris darwini</name>
    <dbReference type="NCBI Taxonomy" id="1538125"/>
    <lineage>
        <taxon>Eukaryota</taxon>
        <taxon>Metazoa</taxon>
        <taxon>Ecdysozoa</taxon>
        <taxon>Arthropoda</taxon>
        <taxon>Chelicerata</taxon>
        <taxon>Arachnida</taxon>
        <taxon>Araneae</taxon>
        <taxon>Araneomorphae</taxon>
        <taxon>Entelegynae</taxon>
        <taxon>Araneoidea</taxon>
        <taxon>Araneidae</taxon>
        <taxon>Caerostris</taxon>
    </lineage>
</organism>
<comment type="caution">
    <text evidence="1">The sequence shown here is derived from an EMBL/GenBank/DDBJ whole genome shotgun (WGS) entry which is preliminary data.</text>
</comment>
<keyword evidence="2" id="KW-1185">Reference proteome</keyword>
<reference evidence="1 2" key="1">
    <citation type="submission" date="2021-06" db="EMBL/GenBank/DDBJ databases">
        <title>Caerostris darwini draft genome.</title>
        <authorList>
            <person name="Kono N."/>
            <person name="Arakawa K."/>
        </authorList>
    </citation>
    <scope>NUCLEOTIDE SEQUENCE [LARGE SCALE GENOMIC DNA]</scope>
</reference>
<dbReference type="Proteomes" id="UP001054837">
    <property type="component" value="Unassembled WGS sequence"/>
</dbReference>
<evidence type="ECO:0000313" key="1">
    <source>
        <dbReference type="EMBL" id="GIX66991.1"/>
    </source>
</evidence>
<sequence>MWAIQGELSGKVSLLKRSASLLKHGDIEEKGIKRGRGIRIISWFASPQFAHHPLAKWDTEAPPGCQNLLSDTSVHGHIVYERPVNARRPFTRHFEYRGRGAGGTQ</sequence>
<proteinExistence type="predicted"/>
<gene>
    <name evidence="1" type="ORF">CDAR_11991</name>
</gene>
<evidence type="ECO:0000313" key="2">
    <source>
        <dbReference type="Proteomes" id="UP001054837"/>
    </source>
</evidence>
<dbReference type="EMBL" id="BPLQ01000045">
    <property type="protein sequence ID" value="GIX66991.1"/>
    <property type="molecule type" value="Genomic_DNA"/>
</dbReference>
<name>A0AAV4M3G3_9ARAC</name>